<comment type="similarity">
    <text evidence="1">Belongs to the bacterial solute-binding protein 1 family.</text>
</comment>
<comment type="caution">
    <text evidence="5">The sequence shown here is derived from an EMBL/GenBank/DDBJ whole genome shotgun (WGS) entry which is preliminary data.</text>
</comment>
<reference evidence="5" key="1">
    <citation type="submission" date="2019-10" db="EMBL/GenBank/DDBJ databases">
        <authorList>
            <consortium name="Genoscope - CEA"/>
            <person name="William W."/>
        </authorList>
    </citation>
    <scope>NUCLEOTIDE SEQUENCE [LARGE SCALE GENOMIC DNA]</scope>
    <source>
        <strain evidence="5">BBR_PRJEB10992</strain>
    </source>
</reference>
<feature type="binding site" evidence="4">
    <location>
        <position position="234"/>
    </location>
    <ligand>
        <name>Fe cation</name>
        <dbReference type="ChEBI" id="CHEBI:24875"/>
    </ligand>
</feature>
<dbReference type="AlphaFoldDB" id="A0A7Z9BZL6"/>
<proteinExistence type="inferred from homology"/>
<evidence type="ECO:0000256" key="4">
    <source>
        <dbReference type="PIRSR" id="PIRSR002825-1"/>
    </source>
</evidence>
<evidence type="ECO:0000256" key="1">
    <source>
        <dbReference type="ARBA" id="ARBA00008520"/>
    </source>
</evidence>
<dbReference type="InterPro" id="IPR026045">
    <property type="entry name" value="Ferric-bd"/>
</dbReference>
<dbReference type="InterPro" id="IPR006311">
    <property type="entry name" value="TAT_signal"/>
</dbReference>
<evidence type="ECO:0000256" key="2">
    <source>
        <dbReference type="ARBA" id="ARBA00022496"/>
    </source>
</evidence>
<keyword evidence="4" id="KW-0479">Metal-binding</keyword>
<dbReference type="Gene3D" id="3.40.190.10">
    <property type="entry name" value="Periplasmic binding protein-like II"/>
    <property type="match status" value="2"/>
</dbReference>
<dbReference type="PANTHER" id="PTHR30006">
    <property type="entry name" value="THIAMINE-BINDING PERIPLASMIC PROTEIN-RELATED"/>
    <property type="match status" value="1"/>
</dbReference>
<evidence type="ECO:0000256" key="3">
    <source>
        <dbReference type="ARBA" id="ARBA00022729"/>
    </source>
</evidence>
<gene>
    <name evidence="5" type="primary">idiA</name>
    <name evidence="5" type="ORF">PL8927_750056</name>
</gene>
<dbReference type="PIRSF" id="PIRSF002825">
    <property type="entry name" value="CfbpA"/>
    <property type="match status" value="1"/>
</dbReference>
<dbReference type="EMBL" id="CZCU02000152">
    <property type="protein sequence ID" value="VXD22357.1"/>
    <property type="molecule type" value="Genomic_DNA"/>
</dbReference>
<keyword evidence="6" id="KW-1185">Reference proteome</keyword>
<dbReference type="Proteomes" id="UP000184550">
    <property type="component" value="Unassembled WGS sequence"/>
</dbReference>
<dbReference type="PROSITE" id="PS51318">
    <property type="entry name" value="TAT"/>
    <property type="match status" value="1"/>
</dbReference>
<sequence>MSMNNITRRAFLTVGTAWALVAFGGLSPIQRSQANPQVLNVYSARHYDSDNQIYQSFTNKTGIKVNIVEGKAEELVERIKSEGANSPADILITVDAGNLWRAQQQGIFQPVSSAVLNQAIPANLKEPNGNWFGFSKRARVIVYNKAKINPAQLSTYEDLANPKWKGKVVVRSSNNIYNQSLVAAMMGQSGTATTENWVKGLVANFARPPEGNDVSQIKAVAAGAGQLTLANTYYLARLVASQKPEDKAVASKVGLFFPNQRAQGTHTNISGAGVIKTAKNKAGAIKFLEYLASPEAQKIFAQSAFEYPAVAGVSVSPVLASFGTFKSDPMNVAAYGKFNSQAIQIMDRAGWK</sequence>
<dbReference type="GO" id="GO:0030288">
    <property type="term" value="C:outer membrane-bounded periplasmic space"/>
    <property type="evidence" value="ECO:0007669"/>
    <property type="project" value="TreeGrafter"/>
</dbReference>
<evidence type="ECO:0000313" key="6">
    <source>
        <dbReference type="Proteomes" id="UP000184550"/>
    </source>
</evidence>
<keyword evidence="2" id="KW-0410">Iron transport</keyword>
<accession>A0A7Z9BZL6</accession>
<dbReference type="Pfam" id="PF13343">
    <property type="entry name" value="SBP_bac_6"/>
    <property type="match status" value="1"/>
</dbReference>
<keyword evidence="3" id="KW-0732">Signal</keyword>
<dbReference type="GO" id="GO:0006826">
    <property type="term" value="P:iron ion transport"/>
    <property type="evidence" value="ECO:0007669"/>
    <property type="project" value="UniProtKB-KW"/>
</dbReference>
<name>A0A7Z9BZL6_9CYAN</name>
<protein>
    <submittedName>
        <fullName evidence="5">Iron deficiency-induced protein A</fullName>
    </submittedName>
</protein>
<dbReference type="SUPFAM" id="SSF53850">
    <property type="entry name" value="Periplasmic binding protein-like II"/>
    <property type="match status" value="1"/>
</dbReference>
<keyword evidence="2" id="KW-0406">Ion transport</keyword>
<feature type="binding site" evidence="4">
    <location>
        <position position="233"/>
    </location>
    <ligand>
        <name>Fe cation</name>
        <dbReference type="ChEBI" id="CHEBI:24875"/>
    </ligand>
</feature>
<keyword evidence="2" id="KW-0813">Transport</keyword>
<keyword evidence="4" id="KW-0408">Iron</keyword>
<dbReference type="PANTHER" id="PTHR30006:SF15">
    <property type="entry name" value="IRON-UTILIZATION PERIPLASMIC PROTEIN"/>
    <property type="match status" value="1"/>
</dbReference>
<evidence type="ECO:0000313" key="5">
    <source>
        <dbReference type="EMBL" id="VXD22357.1"/>
    </source>
</evidence>
<feature type="binding site" evidence="4">
    <location>
        <position position="46"/>
    </location>
    <ligand>
        <name>Fe cation</name>
        <dbReference type="ChEBI" id="CHEBI:24875"/>
    </ligand>
</feature>
<dbReference type="CDD" id="cd13542">
    <property type="entry name" value="PBP2_FutA1_ilke"/>
    <property type="match status" value="1"/>
</dbReference>
<dbReference type="GO" id="GO:0046872">
    <property type="term" value="F:metal ion binding"/>
    <property type="evidence" value="ECO:0007669"/>
    <property type="project" value="UniProtKB-KW"/>
</dbReference>
<organism evidence="5 6">
    <name type="scientific">Planktothrix serta PCC 8927</name>
    <dbReference type="NCBI Taxonomy" id="671068"/>
    <lineage>
        <taxon>Bacteria</taxon>
        <taxon>Bacillati</taxon>
        <taxon>Cyanobacteriota</taxon>
        <taxon>Cyanophyceae</taxon>
        <taxon>Oscillatoriophycideae</taxon>
        <taxon>Oscillatoriales</taxon>
        <taxon>Microcoleaceae</taxon>
        <taxon>Planktothrix</taxon>
    </lineage>
</organism>